<evidence type="ECO:0000313" key="3">
    <source>
        <dbReference type="Proteomes" id="UP000320672"/>
    </source>
</evidence>
<evidence type="ECO:0000259" key="1">
    <source>
        <dbReference type="PROSITE" id="PS51733"/>
    </source>
</evidence>
<dbReference type="UniPathway" id="UPA00537">
    <property type="reaction ID" value="UER00595"/>
</dbReference>
<keyword evidence="2" id="KW-0436">Ligase</keyword>
<keyword evidence="3" id="KW-1185">Reference proteome</keyword>
<dbReference type="PANTHER" id="PTHR43679:SF2">
    <property type="entry name" value="OCTANOYL-[GCVH]:PROTEIN N-OCTANOYLTRANSFERASE"/>
    <property type="match status" value="1"/>
</dbReference>
<reference evidence="2 3" key="1">
    <citation type="submission" date="2019-02" db="EMBL/GenBank/DDBJ databases">
        <title>Deep-cultivation of Planctomycetes and their phenomic and genomic characterization uncovers novel biology.</title>
        <authorList>
            <person name="Wiegand S."/>
            <person name="Jogler M."/>
            <person name="Boedeker C."/>
            <person name="Pinto D."/>
            <person name="Vollmers J."/>
            <person name="Rivas-Marin E."/>
            <person name="Kohn T."/>
            <person name="Peeters S.H."/>
            <person name="Heuer A."/>
            <person name="Rast P."/>
            <person name="Oberbeckmann S."/>
            <person name="Bunk B."/>
            <person name="Jeske O."/>
            <person name="Meyerdierks A."/>
            <person name="Storesund J.E."/>
            <person name="Kallscheuer N."/>
            <person name="Luecker S."/>
            <person name="Lage O.M."/>
            <person name="Pohl T."/>
            <person name="Merkel B.J."/>
            <person name="Hornburger P."/>
            <person name="Mueller R.-W."/>
            <person name="Bruemmer F."/>
            <person name="Labrenz M."/>
            <person name="Spormann A.M."/>
            <person name="Op den Camp H."/>
            <person name="Overmann J."/>
            <person name="Amann R."/>
            <person name="Jetten M.S.M."/>
            <person name="Mascher T."/>
            <person name="Medema M.H."/>
            <person name="Devos D.P."/>
            <person name="Kaster A.-K."/>
            <person name="Ovreas L."/>
            <person name="Rohde M."/>
            <person name="Galperin M.Y."/>
            <person name="Jogler C."/>
        </authorList>
    </citation>
    <scope>NUCLEOTIDE SEQUENCE [LARGE SCALE GENOMIC DNA]</scope>
    <source>
        <strain evidence="2 3">FF011L</strain>
    </source>
</reference>
<dbReference type="RefSeq" id="WP_145349471.1">
    <property type="nucleotide sequence ID" value="NZ_CP036262.1"/>
</dbReference>
<sequence length="251" mass="28287">MPQLLERSLDSPASNLALDEALLLAAEADEIPPVLRLWQFASPTVVVGRGSKATEEVQLEHCRSQQIPILRRCSGGATVMGGPGCLMYSLVIDLRPNPHLRQLNHLHSHVMQRVLAGVQKSVDSDQKEALQFQGICDLTYQNRKFSGNSLRITRHHVLYHGTILLASDLGLIAECLATAPRQPTYRQERSHRDFITNVPANANSLRTHLAKEFEAQEPLCKDHEPLPSTLEERIRKLTEERYGQESWTLRH</sequence>
<gene>
    <name evidence="2" type="primary">lplA</name>
    <name evidence="2" type="ORF">FF011L_01260</name>
</gene>
<dbReference type="InterPro" id="IPR045864">
    <property type="entry name" value="aa-tRNA-synth_II/BPL/LPL"/>
</dbReference>
<dbReference type="AlphaFoldDB" id="A0A517M9D1"/>
<name>A0A517M9D1_9BACT</name>
<dbReference type="InterPro" id="IPR004143">
    <property type="entry name" value="BPL_LPL_catalytic"/>
</dbReference>
<dbReference type="InterPro" id="IPR050664">
    <property type="entry name" value="Octanoyltrans_LipM/LipL"/>
</dbReference>
<dbReference type="CDD" id="cd16443">
    <property type="entry name" value="LplA"/>
    <property type="match status" value="1"/>
</dbReference>
<organism evidence="2 3">
    <name type="scientific">Roseimaritima multifibrata</name>
    <dbReference type="NCBI Taxonomy" id="1930274"/>
    <lineage>
        <taxon>Bacteria</taxon>
        <taxon>Pseudomonadati</taxon>
        <taxon>Planctomycetota</taxon>
        <taxon>Planctomycetia</taxon>
        <taxon>Pirellulales</taxon>
        <taxon>Pirellulaceae</taxon>
        <taxon>Roseimaritima</taxon>
    </lineage>
</organism>
<dbReference type="SUPFAM" id="SSF55681">
    <property type="entry name" value="Class II aaRS and biotin synthetases"/>
    <property type="match status" value="1"/>
</dbReference>
<dbReference type="EMBL" id="CP036262">
    <property type="protein sequence ID" value="QDS91397.1"/>
    <property type="molecule type" value="Genomic_DNA"/>
</dbReference>
<dbReference type="GO" id="GO:0016979">
    <property type="term" value="F:lipoate-protein ligase activity"/>
    <property type="evidence" value="ECO:0007669"/>
    <property type="project" value="UniProtKB-EC"/>
</dbReference>
<dbReference type="OrthoDB" id="9788148at2"/>
<accession>A0A517M9D1</accession>
<dbReference type="Gene3D" id="3.30.930.10">
    <property type="entry name" value="Bira Bifunctional Protein, Domain 2"/>
    <property type="match status" value="1"/>
</dbReference>
<dbReference type="Pfam" id="PF21948">
    <property type="entry name" value="LplA-B_cat"/>
    <property type="match status" value="1"/>
</dbReference>
<dbReference type="KEGG" id="rml:FF011L_01260"/>
<dbReference type="PROSITE" id="PS51733">
    <property type="entry name" value="BPL_LPL_CATALYTIC"/>
    <property type="match status" value="1"/>
</dbReference>
<evidence type="ECO:0000313" key="2">
    <source>
        <dbReference type="EMBL" id="QDS91397.1"/>
    </source>
</evidence>
<dbReference type="EC" id="6.3.1.20" evidence="2"/>
<dbReference type="PANTHER" id="PTHR43679">
    <property type="entry name" value="OCTANOYLTRANSFERASE LIPM-RELATED"/>
    <property type="match status" value="1"/>
</dbReference>
<protein>
    <submittedName>
        <fullName evidence="2">Putative lipoate-protein ligase A</fullName>
        <ecNumber evidence="2">6.3.1.20</ecNumber>
    </submittedName>
</protein>
<feature type="domain" description="BPL/LPL catalytic" evidence="1">
    <location>
        <begin position="29"/>
        <end position="221"/>
    </location>
</feature>
<proteinExistence type="predicted"/>
<dbReference type="Proteomes" id="UP000320672">
    <property type="component" value="Chromosome"/>
</dbReference>